<evidence type="ECO:0000256" key="2">
    <source>
        <dbReference type="ARBA" id="ARBA00022741"/>
    </source>
</evidence>
<protein>
    <recommendedName>
        <fullName evidence="6">AAA+ ATPase domain-containing protein</fullName>
    </recommendedName>
</protein>
<dbReference type="Gene3D" id="3.40.50.300">
    <property type="entry name" value="P-loop containing nucleotide triphosphate hydrolases"/>
    <property type="match status" value="1"/>
</dbReference>
<comment type="caution">
    <text evidence="7">The sequence shown here is derived from an EMBL/GenBank/DDBJ whole genome shotgun (WGS) entry which is preliminary data.</text>
</comment>
<evidence type="ECO:0000256" key="3">
    <source>
        <dbReference type="ARBA" id="ARBA00022821"/>
    </source>
</evidence>
<accession>A0ABR2G0F9</accession>
<organism evidence="7 8">
    <name type="scientific">Hibiscus sabdariffa</name>
    <name type="common">roselle</name>
    <dbReference type="NCBI Taxonomy" id="183260"/>
    <lineage>
        <taxon>Eukaryota</taxon>
        <taxon>Viridiplantae</taxon>
        <taxon>Streptophyta</taxon>
        <taxon>Embryophyta</taxon>
        <taxon>Tracheophyta</taxon>
        <taxon>Spermatophyta</taxon>
        <taxon>Magnoliopsida</taxon>
        <taxon>eudicotyledons</taxon>
        <taxon>Gunneridae</taxon>
        <taxon>Pentapetalae</taxon>
        <taxon>rosids</taxon>
        <taxon>malvids</taxon>
        <taxon>Malvales</taxon>
        <taxon>Malvaceae</taxon>
        <taxon>Malvoideae</taxon>
        <taxon>Hibiscus</taxon>
    </lineage>
</organism>
<keyword evidence="8" id="KW-1185">Reference proteome</keyword>
<dbReference type="InterPro" id="IPR002182">
    <property type="entry name" value="NB-ARC"/>
</dbReference>
<evidence type="ECO:0000313" key="8">
    <source>
        <dbReference type="Proteomes" id="UP001472677"/>
    </source>
</evidence>
<dbReference type="PRINTS" id="PR00364">
    <property type="entry name" value="DISEASERSIST"/>
</dbReference>
<sequence length="1357" mass="152719">MEVLISIAAKAVEYTVDPIAQQISYLFKHNSNFHNLKEQIEKLQHARGRVQHSVDEERRNAKEIEADVLKWLASVDNKLTENAGEKLEQDEEKTKNKCFVGLCPNLKSRYRLSKRAVEEAQAITHLLGDGKFDKVSYSLIMEGVVTKGYKAFESRTKALEGVMEALGESSVRIIGIHGMAGVGKTMLAKEVAARVKEEHLFDEVAMAVISHNPDTRKIQGEIADLLGQHYDKETISGRQMQLRERLLKTNKRILIVLDDLWQKLDLEEIGISFQDAAAQKSSTAGCKLLLTSRSSQVLDLMDAERSFGVEILSQEESTILFAKIVGDIVGKSDDYERIANELVGKCAGLPVAISAIANALKRRDLSSWKDALRRLRKAGPNMKEMQQTVSSTIELSYNLLESEEAKSILLLCSLHPQGLDIHLSDLLQCSVALDLLEDIDTLEDATISLNELVQKLKASSLLLEGKDCKWVKMHDLIRDISISIASKNKGMWVIKDENHLKESLKKGNLKGCTAISLPHSNIPDLSGVDCSNLELLMLLNKDPSFQVLDTFFKDMNELKVLSLTGMSFPSLPSSFLSLTNLQALRLCECELSEIGIIGSLKKLDVLSFKGCSIEKLPVEIADLTRLKLLDLSGCQKLKVIPANIIAKLCRLEELLVGNSFERWDVEGNAQLGELSNLSSLSALDVYIPNAQIMPQDLFLRKLERYKIAIGPRHEDYSVLEFINDNNLFTKSKASKALELEIDIGNGLHKGIEMLVKKAEELRIEGLKGVEDMVYELDTKGFPHLKYLTLKNTSDIKWIINSTGTGLAFPVLETMHLNFLTNLEKICHGELKTGSFSQLTIIQVGRCGRLKNLLSFSVAKNLNQLQQISVWLCENITEIVAGERREDNEENDILEFRRLCSLTLRDFPKFKSFYLQEKTGSSSSGQGESASNNISYRGSDGIHHSLFNSKVSFPGLKELNLELVSGIERIWHDDQLSIMSLGVQSLTSLTLFRCHKLKYAFTSSMVRSFVQLRTLVVIECDEMQDIIEERISSNIKLFPKLDSLKLSELPNLKRFCCGTNTIEFPSLTKLEVEICPVLKTFYYDGSSVGDNISLDHNLYAPLFDEKVILPVLEELSIYKVDNLERLWPNQLAQHSFSKLTSLYLQGCPMLLNVFPSSMLTRLQGLNTLSIESCESLEEIIFESRSQEGSERTGEIIQGGDGEISFPQLNLLELRGLQKLESFCSSKNYTFGFPSLQNVTVAYCPKLKMFTQGDSTTPVLHKVTFATWENYEEHSEDPFNSFRYEEMWENYRERWVGSLNNTIQHIFSEQNAIREEFENLEQYYISSIKDEGNSSSSNTQSPGPGLASGDFLNFFERET</sequence>
<dbReference type="Pfam" id="PF00931">
    <property type="entry name" value="NB-ARC"/>
    <property type="match status" value="1"/>
</dbReference>
<evidence type="ECO:0000313" key="7">
    <source>
        <dbReference type="EMBL" id="KAK8589769.1"/>
    </source>
</evidence>
<comment type="similarity">
    <text evidence="1">Belongs to the disease resistance NB-LRR family.</text>
</comment>
<dbReference type="InterPro" id="IPR057135">
    <property type="entry name" value="At4g27190-like_LRR"/>
</dbReference>
<evidence type="ECO:0000259" key="6">
    <source>
        <dbReference type="SMART" id="SM00382"/>
    </source>
</evidence>
<keyword evidence="4" id="KW-0067">ATP-binding</keyword>
<dbReference type="Proteomes" id="UP001472677">
    <property type="component" value="Unassembled WGS sequence"/>
</dbReference>
<dbReference type="PANTHER" id="PTHR33463">
    <property type="entry name" value="NB-ARC DOMAIN-CONTAINING PROTEIN-RELATED"/>
    <property type="match status" value="1"/>
</dbReference>
<feature type="domain" description="AAA+ ATPase" evidence="6">
    <location>
        <begin position="170"/>
        <end position="316"/>
    </location>
</feature>
<dbReference type="SUPFAM" id="SSF52540">
    <property type="entry name" value="P-loop containing nucleoside triphosphate hydrolases"/>
    <property type="match status" value="1"/>
</dbReference>
<dbReference type="SUPFAM" id="SSF52047">
    <property type="entry name" value="RNI-like"/>
    <property type="match status" value="1"/>
</dbReference>
<dbReference type="InterPro" id="IPR027417">
    <property type="entry name" value="P-loop_NTPase"/>
</dbReference>
<evidence type="ECO:0000256" key="5">
    <source>
        <dbReference type="SAM" id="MobiDB-lite"/>
    </source>
</evidence>
<keyword evidence="2" id="KW-0547">Nucleotide-binding</keyword>
<dbReference type="Gene3D" id="3.80.10.10">
    <property type="entry name" value="Ribonuclease Inhibitor"/>
    <property type="match status" value="3"/>
</dbReference>
<dbReference type="Gene3D" id="1.10.8.430">
    <property type="entry name" value="Helical domain of apoptotic protease-activating factors"/>
    <property type="match status" value="1"/>
</dbReference>
<dbReference type="PANTHER" id="PTHR33463:SF203">
    <property type="entry name" value="AAA+ ATPASE DOMAIN-CONTAINING PROTEIN"/>
    <property type="match status" value="1"/>
</dbReference>
<evidence type="ECO:0000256" key="4">
    <source>
        <dbReference type="ARBA" id="ARBA00022840"/>
    </source>
</evidence>
<feature type="compositionally biased region" description="Polar residues" evidence="5">
    <location>
        <begin position="1331"/>
        <end position="1340"/>
    </location>
</feature>
<feature type="region of interest" description="Disordered" evidence="5">
    <location>
        <begin position="1328"/>
        <end position="1357"/>
    </location>
</feature>
<proteinExistence type="inferred from homology"/>
<evidence type="ECO:0000256" key="1">
    <source>
        <dbReference type="ARBA" id="ARBA00008894"/>
    </source>
</evidence>
<reference evidence="7 8" key="1">
    <citation type="journal article" date="2024" name="G3 (Bethesda)">
        <title>Genome assembly of Hibiscus sabdariffa L. provides insights into metabolisms of medicinal natural products.</title>
        <authorList>
            <person name="Kim T."/>
        </authorList>
    </citation>
    <scope>NUCLEOTIDE SEQUENCE [LARGE SCALE GENOMIC DNA]</scope>
    <source>
        <strain evidence="7">TK-2024</strain>
        <tissue evidence="7">Old leaves</tissue>
    </source>
</reference>
<dbReference type="InterPro" id="IPR042197">
    <property type="entry name" value="Apaf_helical"/>
</dbReference>
<dbReference type="InterPro" id="IPR050905">
    <property type="entry name" value="Plant_NBS-LRR"/>
</dbReference>
<name>A0ABR2G0F9_9ROSI</name>
<dbReference type="EMBL" id="JBBPBM010000004">
    <property type="protein sequence ID" value="KAK8589769.1"/>
    <property type="molecule type" value="Genomic_DNA"/>
</dbReference>
<gene>
    <name evidence="7" type="ORF">V6N12_024160</name>
</gene>
<dbReference type="Pfam" id="PF23247">
    <property type="entry name" value="LRR_RPS2"/>
    <property type="match status" value="3"/>
</dbReference>
<dbReference type="SUPFAM" id="SSF52058">
    <property type="entry name" value="L domain-like"/>
    <property type="match status" value="1"/>
</dbReference>
<dbReference type="InterPro" id="IPR003593">
    <property type="entry name" value="AAA+_ATPase"/>
</dbReference>
<dbReference type="SMART" id="SM00382">
    <property type="entry name" value="AAA"/>
    <property type="match status" value="1"/>
</dbReference>
<dbReference type="InterPro" id="IPR032675">
    <property type="entry name" value="LRR_dom_sf"/>
</dbReference>
<keyword evidence="3" id="KW-0611">Plant defense</keyword>